<evidence type="ECO:0000313" key="2">
    <source>
        <dbReference type="EMBL" id="HIS37152.1"/>
    </source>
</evidence>
<sequence>MQVQKISRFLNNKMLLKTLEKVSEHGSSFAAGTSLVMALGVRPLAILSTPDVEKENKQYACANSICSGLIKFGMIEAVALPVENAVKKIDKNPDKYLKPLTVKLLKGGASGLSESKSYKLAAQITKLGTGLITAIPKSVLTIALIPVIMDKLFNIKKNNETVTVENNPDNIQIIKSKKIPFQGKGTEQLAKGIGKIFDNKTVRQFVIKHADEEKNIAKHMTAATDILLTASAAYQTNNSPNIKENRKKALIYNNVLSTAITLGFGYGIDKAIKNKTGNFIKRFAEVNRHDPKLHKYIEGINIIRPALIFAGIYYGLLPVFSTYIAEKIDKFIERNSLKTKDSELHQSVS</sequence>
<proteinExistence type="predicted"/>
<organism evidence="2 3">
    <name type="scientific">Candidatus Scatousia excrementigallinarum</name>
    <dbReference type="NCBI Taxonomy" id="2840935"/>
    <lineage>
        <taxon>Bacteria</taxon>
        <taxon>Candidatus Scatousia</taxon>
    </lineage>
</organism>
<gene>
    <name evidence="2" type="ORF">IAC10_11090</name>
</gene>
<dbReference type="AlphaFoldDB" id="A0A9D1F1A9"/>
<accession>A0A9D1F1A9</accession>
<reference evidence="2" key="1">
    <citation type="submission" date="2020-10" db="EMBL/GenBank/DDBJ databases">
        <authorList>
            <person name="Gilroy R."/>
        </authorList>
    </citation>
    <scope>NUCLEOTIDE SEQUENCE</scope>
    <source>
        <strain evidence="2">6276</strain>
    </source>
</reference>
<protein>
    <submittedName>
        <fullName evidence="2">Uncharacterized protein</fullName>
    </submittedName>
</protein>
<evidence type="ECO:0000256" key="1">
    <source>
        <dbReference type="SAM" id="Phobius"/>
    </source>
</evidence>
<dbReference type="Proteomes" id="UP000823928">
    <property type="component" value="Unassembled WGS sequence"/>
</dbReference>
<feature type="transmembrane region" description="Helical" evidence="1">
    <location>
        <begin position="249"/>
        <end position="268"/>
    </location>
</feature>
<keyword evidence="1" id="KW-1133">Transmembrane helix</keyword>
<reference evidence="2" key="2">
    <citation type="journal article" date="2021" name="PeerJ">
        <title>Extensive microbial diversity within the chicken gut microbiome revealed by metagenomics and culture.</title>
        <authorList>
            <person name="Gilroy R."/>
            <person name="Ravi A."/>
            <person name="Getino M."/>
            <person name="Pursley I."/>
            <person name="Horton D.L."/>
            <person name="Alikhan N.F."/>
            <person name="Baker D."/>
            <person name="Gharbi K."/>
            <person name="Hall N."/>
            <person name="Watson M."/>
            <person name="Adriaenssens E.M."/>
            <person name="Foster-Nyarko E."/>
            <person name="Jarju S."/>
            <person name="Secka A."/>
            <person name="Antonio M."/>
            <person name="Oren A."/>
            <person name="Chaudhuri R.R."/>
            <person name="La Ragione R."/>
            <person name="Hildebrand F."/>
            <person name="Pallen M.J."/>
        </authorList>
    </citation>
    <scope>NUCLEOTIDE SEQUENCE</scope>
    <source>
        <strain evidence="2">6276</strain>
    </source>
</reference>
<feature type="transmembrane region" description="Helical" evidence="1">
    <location>
        <begin position="302"/>
        <end position="325"/>
    </location>
</feature>
<comment type="caution">
    <text evidence="2">The sequence shown here is derived from an EMBL/GenBank/DDBJ whole genome shotgun (WGS) entry which is preliminary data.</text>
</comment>
<keyword evidence="1" id="KW-0472">Membrane</keyword>
<name>A0A9D1F1A9_9BACT</name>
<keyword evidence="1" id="KW-0812">Transmembrane</keyword>
<dbReference type="EMBL" id="DVIU01000217">
    <property type="protein sequence ID" value="HIS37152.1"/>
    <property type="molecule type" value="Genomic_DNA"/>
</dbReference>
<evidence type="ECO:0000313" key="3">
    <source>
        <dbReference type="Proteomes" id="UP000823928"/>
    </source>
</evidence>